<name>A0A8V0ZVF2_CHICK</name>
<organism evidence="18 19">
    <name type="scientific">Gallus gallus</name>
    <name type="common">Chicken</name>
    <dbReference type="NCBI Taxonomy" id="9031"/>
    <lineage>
        <taxon>Eukaryota</taxon>
        <taxon>Metazoa</taxon>
        <taxon>Chordata</taxon>
        <taxon>Craniata</taxon>
        <taxon>Vertebrata</taxon>
        <taxon>Euteleostomi</taxon>
        <taxon>Archelosauria</taxon>
        <taxon>Archosauria</taxon>
        <taxon>Dinosauria</taxon>
        <taxon>Saurischia</taxon>
        <taxon>Theropoda</taxon>
        <taxon>Coelurosauria</taxon>
        <taxon>Aves</taxon>
        <taxon>Neognathae</taxon>
        <taxon>Galloanserae</taxon>
        <taxon>Galliformes</taxon>
        <taxon>Phasianidae</taxon>
        <taxon>Phasianinae</taxon>
        <taxon>Gallus</taxon>
    </lineage>
</organism>
<dbReference type="GO" id="GO:0004346">
    <property type="term" value="F:glucose-6-phosphatase activity"/>
    <property type="evidence" value="ECO:0000318"/>
    <property type="project" value="GO_Central"/>
</dbReference>
<keyword evidence="9" id="KW-0256">Endoplasmic reticulum</keyword>
<feature type="transmembrane region" description="Helical" evidence="16">
    <location>
        <begin position="135"/>
        <end position="154"/>
    </location>
</feature>
<dbReference type="GO" id="GO:0015760">
    <property type="term" value="P:glucose-6-phosphate transport"/>
    <property type="evidence" value="ECO:0007669"/>
    <property type="project" value="Ensembl"/>
</dbReference>
<dbReference type="PANTHER" id="PTHR12591">
    <property type="entry name" value="GLUCOSE-6-PHOSPHATASE"/>
    <property type="match status" value="1"/>
</dbReference>
<evidence type="ECO:0000256" key="6">
    <source>
        <dbReference type="ARBA" id="ARBA00022432"/>
    </source>
</evidence>
<evidence type="ECO:0000313" key="19">
    <source>
        <dbReference type="Proteomes" id="UP000000539"/>
    </source>
</evidence>
<dbReference type="SMART" id="SM00014">
    <property type="entry name" value="acidPPc"/>
    <property type="match status" value="1"/>
</dbReference>
<comment type="catalytic activity">
    <reaction evidence="1">
        <text>D-glucose 6-phosphate + H2O = D-glucose + phosphate</text>
        <dbReference type="Rhea" id="RHEA:16689"/>
        <dbReference type="ChEBI" id="CHEBI:4167"/>
        <dbReference type="ChEBI" id="CHEBI:15377"/>
        <dbReference type="ChEBI" id="CHEBI:43474"/>
        <dbReference type="ChEBI" id="CHEBI:61548"/>
        <dbReference type="EC" id="3.1.3.9"/>
    </reaction>
</comment>
<feature type="domain" description="Phosphatidic acid phosphatase type 2/haloperoxidase" evidence="17">
    <location>
        <begin position="131"/>
        <end position="271"/>
    </location>
</feature>
<comment type="subcellular location">
    <subcellularLocation>
        <location evidence="2">Endoplasmic reticulum membrane</location>
        <topology evidence="2">Multi-pass membrane protein</topology>
    </subcellularLocation>
</comment>
<dbReference type="GO" id="GO:0016773">
    <property type="term" value="F:phosphotransferase activity, alcohol group as acceptor"/>
    <property type="evidence" value="ECO:0007669"/>
    <property type="project" value="Ensembl"/>
</dbReference>
<evidence type="ECO:0000256" key="12">
    <source>
        <dbReference type="ARBA" id="ARBA00023180"/>
    </source>
</evidence>
<feature type="transmembrane region" description="Helical" evidence="16">
    <location>
        <begin position="224"/>
        <end position="250"/>
    </location>
</feature>
<dbReference type="GO" id="GO:0005789">
    <property type="term" value="C:endoplasmic reticulum membrane"/>
    <property type="evidence" value="ECO:0007669"/>
    <property type="project" value="UniProtKB-SubCell"/>
</dbReference>
<dbReference type="GO" id="GO:0006641">
    <property type="term" value="P:triglyceride metabolic process"/>
    <property type="evidence" value="ECO:0007669"/>
    <property type="project" value="Ensembl"/>
</dbReference>
<evidence type="ECO:0000256" key="8">
    <source>
        <dbReference type="ARBA" id="ARBA00022801"/>
    </source>
</evidence>
<keyword evidence="19" id="KW-1185">Reference proteome</keyword>
<keyword evidence="7 16" id="KW-0812">Transmembrane</keyword>
<proteinExistence type="inferred from homology"/>
<dbReference type="Ensembl" id="ENSGALT00010054360.1">
    <property type="protein sequence ID" value="ENSGALP00010032836.1"/>
    <property type="gene ID" value="ENSGALG00010022348.1"/>
</dbReference>
<dbReference type="FunFam" id="1.20.144.10:FF:000010">
    <property type="entry name" value="Glucose-6-phosphatase"/>
    <property type="match status" value="1"/>
</dbReference>
<dbReference type="KEGG" id="gga:100857298"/>
<dbReference type="GeneTree" id="ENSGT00950000183150"/>
<gene>
    <name evidence="18" type="primary">G6PC</name>
</gene>
<evidence type="ECO:0000256" key="3">
    <source>
        <dbReference type="ARBA" id="ARBA00004742"/>
    </source>
</evidence>
<evidence type="ECO:0000256" key="15">
    <source>
        <dbReference type="ARBA" id="ARBA00041981"/>
    </source>
</evidence>
<evidence type="ECO:0000256" key="9">
    <source>
        <dbReference type="ARBA" id="ARBA00022824"/>
    </source>
</evidence>
<feature type="transmembrane region" description="Helical" evidence="16">
    <location>
        <begin position="194"/>
        <end position="212"/>
    </location>
</feature>
<feature type="transmembrane region" description="Helical" evidence="16">
    <location>
        <begin position="367"/>
        <end position="384"/>
    </location>
</feature>
<evidence type="ECO:0000256" key="13">
    <source>
        <dbReference type="ARBA" id="ARBA00037155"/>
    </source>
</evidence>
<dbReference type="OrthoDB" id="6416209at2759"/>
<feature type="transmembrane region" description="Helical" evidence="16">
    <location>
        <begin position="256"/>
        <end position="277"/>
    </location>
</feature>
<evidence type="ECO:0000256" key="10">
    <source>
        <dbReference type="ARBA" id="ARBA00022989"/>
    </source>
</evidence>
<dbReference type="EC" id="3.1.3.9" evidence="5"/>
<evidence type="ECO:0000256" key="2">
    <source>
        <dbReference type="ARBA" id="ARBA00004477"/>
    </source>
</evidence>
<feature type="transmembrane region" description="Helical" evidence="16">
    <location>
        <begin position="336"/>
        <end position="355"/>
    </location>
</feature>
<dbReference type="FunCoup" id="A0A8V0ZVF2">
    <property type="interactions" value="161"/>
</dbReference>
<evidence type="ECO:0000256" key="1">
    <source>
        <dbReference type="ARBA" id="ARBA00000651"/>
    </source>
</evidence>
<keyword evidence="11 16" id="KW-0472">Membrane</keyword>
<keyword evidence="8" id="KW-0378">Hydrolase</keyword>
<evidence type="ECO:0000256" key="16">
    <source>
        <dbReference type="SAM" id="Phobius"/>
    </source>
</evidence>
<dbReference type="GO" id="GO:0006094">
    <property type="term" value="P:gluconeogenesis"/>
    <property type="evidence" value="ECO:0000318"/>
    <property type="project" value="GO_Central"/>
</dbReference>
<dbReference type="GO" id="GO:0061771">
    <property type="term" value="P:response to caloric restriction"/>
    <property type="evidence" value="ECO:0007669"/>
    <property type="project" value="Ensembl"/>
</dbReference>
<dbReference type="PANTHER" id="PTHR12591:SF3">
    <property type="entry name" value="GLUCOSE-6-PHOSPHATASE CATALYTIC SUBUNIT 1"/>
    <property type="match status" value="1"/>
</dbReference>
<dbReference type="GO" id="GO:0046415">
    <property type="term" value="P:urate metabolic process"/>
    <property type="evidence" value="ECO:0007669"/>
    <property type="project" value="Ensembl"/>
</dbReference>
<sequence>MPYATLQPVFPLYASCSKHVCNNPPAMHPSAKVVLGPKINAGTSDLSAANTNLWGIKLHWSTGQPEPGRRLRRRMEAPMNLLHDAGIQATQWLQEHFQGSQDWFLFISFAADLRNTFFVLFPIWFHLCEPVGIRLIWVAVIGDWLNLVFKWILFGERPYWWVHETDYYSNASAPAIQQFPLTCETGPGSPSGHAMGAAGVYYVMVTALLSIAMGKKQSKTLKYWILWAMLWTGFWAVQVCVCLSRIFIAAHFPHQVIAGVISGMAVAETFQHIHSIYHASLRRYLGITFFLFSFALGFYLLLRMLGVELLWTLEKAQRWCAHPEWVHIDTTPFASLLRNLGILFGLGLALSSHMYLESCRGKQGCQLSFRLGCAAASLLVLHLFDAFRPPSHIQLLFYVLSFCKSAAVPLATVGLIPYCISQFVATKDKKGV</sequence>
<evidence type="ECO:0000256" key="5">
    <source>
        <dbReference type="ARBA" id="ARBA00012634"/>
    </source>
</evidence>
<dbReference type="CDD" id="cd03381">
    <property type="entry name" value="PAP2_glucose_6_phosphatase"/>
    <property type="match status" value="1"/>
</dbReference>
<reference evidence="18" key="2">
    <citation type="submission" date="2025-08" db="UniProtKB">
        <authorList>
            <consortium name="Ensembl"/>
        </authorList>
    </citation>
    <scope>IDENTIFICATION</scope>
    <source>
        <strain evidence="18">broiler</strain>
    </source>
</reference>
<keyword evidence="12" id="KW-0325">Glycoprotein</keyword>
<dbReference type="GO" id="GO:0051156">
    <property type="term" value="P:glucose 6-phosphate metabolic process"/>
    <property type="evidence" value="ECO:0000318"/>
    <property type="project" value="GO_Central"/>
</dbReference>
<dbReference type="SUPFAM" id="SSF48317">
    <property type="entry name" value="Acid phosphatase/Vanadium-dependent haloperoxidase"/>
    <property type="match status" value="1"/>
</dbReference>
<feature type="transmembrane region" description="Helical" evidence="16">
    <location>
        <begin position="103"/>
        <end position="123"/>
    </location>
</feature>
<comment type="function">
    <text evidence="13">Hydrolyzes glucose-6-phosphate to glucose in the endoplasmic reticulum. Forms with the glucose-6-phosphate transporter (SLC37A4/G6PT) the complex responsible for glucose production in the terminal step of glycogenolysis and gluconeogenesis. Hence, it is the key enzyme in homeostatic regulation of blood glucose levels.</text>
</comment>
<evidence type="ECO:0000256" key="14">
    <source>
        <dbReference type="ARBA" id="ARBA00040687"/>
    </source>
</evidence>
<reference evidence="18" key="3">
    <citation type="submission" date="2025-09" db="UniProtKB">
        <authorList>
            <consortium name="Ensembl"/>
        </authorList>
    </citation>
    <scope>IDENTIFICATION</scope>
    <source>
        <strain evidence="18">broiler</strain>
    </source>
</reference>
<evidence type="ECO:0000313" key="18">
    <source>
        <dbReference type="Ensembl" id="ENSGALP00010032836.1"/>
    </source>
</evidence>
<dbReference type="AlphaFoldDB" id="A0A8V0ZVF2"/>
<keyword evidence="10 16" id="KW-1133">Transmembrane helix</keyword>
<feature type="transmembrane region" description="Helical" evidence="16">
    <location>
        <begin position="396"/>
        <end position="420"/>
    </location>
</feature>
<protein>
    <recommendedName>
        <fullName evidence="14">Glucose-6-phosphatase catalytic subunit 1</fullName>
        <ecNumber evidence="5">3.1.3.9</ecNumber>
    </recommendedName>
    <alternativeName>
        <fullName evidence="15">Glucose-6-phosphatase</fullName>
    </alternativeName>
</protein>
<dbReference type="GO" id="GO:0005980">
    <property type="term" value="P:glycogen catabolic process"/>
    <property type="evidence" value="ECO:0007669"/>
    <property type="project" value="Ensembl"/>
</dbReference>
<accession>A0A8V0ZVF2</accession>
<dbReference type="InterPro" id="IPR000326">
    <property type="entry name" value="PAP2/HPO"/>
</dbReference>
<dbReference type="GO" id="GO:0042301">
    <property type="term" value="F:phosphate ion binding"/>
    <property type="evidence" value="ECO:0007669"/>
    <property type="project" value="Ensembl"/>
</dbReference>
<feature type="transmembrane region" description="Helical" evidence="16">
    <location>
        <begin position="284"/>
        <end position="302"/>
    </location>
</feature>
<dbReference type="GO" id="GO:0016020">
    <property type="term" value="C:membrane"/>
    <property type="evidence" value="ECO:0000318"/>
    <property type="project" value="GO_Central"/>
</dbReference>
<dbReference type="CTD" id="100857298"/>
<dbReference type="Proteomes" id="UP000000539">
    <property type="component" value="Chromosome 27"/>
</dbReference>
<dbReference type="InterPro" id="IPR036938">
    <property type="entry name" value="PAP2/HPO_sf"/>
</dbReference>
<reference evidence="18" key="1">
    <citation type="submission" date="2020-11" db="EMBL/GenBank/DDBJ databases">
        <title>Gallus gallus (Chicken) genome, bGalGal1, GRCg7b, maternal haplotype autosomes + Z &amp; W.</title>
        <authorList>
            <person name="Warren W."/>
            <person name="Formenti G."/>
            <person name="Fedrigo O."/>
            <person name="Haase B."/>
            <person name="Mountcastle J."/>
            <person name="Balacco J."/>
            <person name="Tracey A."/>
            <person name="Schneider V."/>
            <person name="Okimoto R."/>
            <person name="Cheng H."/>
            <person name="Hawken R."/>
            <person name="Howe K."/>
            <person name="Jarvis E.D."/>
        </authorList>
    </citation>
    <scope>NUCLEOTIDE SEQUENCE [LARGE SCALE GENOMIC DNA]</scope>
    <source>
        <strain evidence="18">Broiler</strain>
    </source>
</reference>
<evidence type="ECO:0000256" key="11">
    <source>
        <dbReference type="ARBA" id="ARBA00023136"/>
    </source>
</evidence>
<dbReference type="GO" id="GO:0035264">
    <property type="term" value="P:multicellular organism growth"/>
    <property type="evidence" value="ECO:0007669"/>
    <property type="project" value="Ensembl"/>
</dbReference>
<dbReference type="GeneID" id="100857298"/>
<dbReference type="GO" id="GO:0010468">
    <property type="term" value="P:regulation of gene expression"/>
    <property type="evidence" value="ECO:0007669"/>
    <property type="project" value="Ensembl"/>
</dbReference>
<dbReference type="GO" id="GO:0042632">
    <property type="term" value="P:cholesterol homeostasis"/>
    <property type="evidence" value="ECO:0007669"/>
    <property type="project" value="Ensembl"/>
</dbReference>
<dbReference type="Pfam" id="PF01569">
    <property type="entry name" value="PAP2"/>
    <property type="match status" value="1"/>
</dbReference>
<evidence type="ECO:0000259" key="17">
    <source>
        <dbReference type="SMART" id="SM00014"/>
    </source>
</evidence>
<dbReference type="GO" id="GO:0008202">
    <property type="term" value="P:steroid metabolic process"/>
    <property type="evidence" value="ECO:0007669"/>
    <property type="project" value="Ensembl"/>
</dbReference>
<comment type="pathway">
    <text evidence="3">Carbohydrate biosynthesis; gluconeogenesis.</text>
</comment>
<dbReference type="Gene3D" id="1.20.144.10">
    <property type="entry name" value="Phosphatidic acid phosphatase type 2/haloperoxidase"/>
    <property type="match status" value="1"/>
</dbReference>
<keyword evidence="6" id="KW-0312">Gluconeogenesis</keyword>
<comment type="similarity">
    <text evidence="4">Belongs to the glucose-6-phosphatase family.</text>
</comment>
<evidence type="ECO:0000256" key="4">
    <source>
        <dbReference type="ARBA" id="ARBA00009266"/>
    </source>
</evidence>
<evidence type="ECO:0000256" key="7">
    <source>
        <dbReference type="ARBA" id="ARBA00022692"/>
    </source>
</evidence>
<dbReference type="GO" id="GO:0042593">
    <property type="term" value="P:glucose homeostasis"/>
    <property type="evidence" value="ECO:0007669"/>
    <property type="project" value="Ensembl"/>
</dbReference>